<dbReference type="PANTHER" id="PTHR43611:SF3">
    <property type="entry name" value="FLAVIN MONONUCLEOTIDE HYDROLASE 1, CHLOROPLATIC"/>
    <property type="match status" value="1"/>
</dbReference>
<sequence>MGSIPISDFDTIVVDLGNVLIKIPPQAPAATETASIPTFRRLISTSTWMRYESGELDETLCYENLGKKFGLPPSAIATVISEARDAFKYDTATHGSLKLIAIWKIPIPEHTILYKRWGDELSSIFDEIFTSLAISIRQPDLGLYRHVLKATRRDPRKTILIDNDVRNLVTAYSLGMRTIPYKPLPALSRTMKNTLYDPLIRGDTFLNLNAKHRHPATNCGTTLVENYIQLLILDVTADEHALDFPALAESKNQTQSMQRKIPEKPSFTNMNPPNDLDTTSLTLQVMPTNNDTITSILDNMLEYLNPDGIPY</sequence>
<reference evidence="1 2" key="1">
    <citation type="journal article" date="2020" name="Phytopathology">
        <title>A high-quality genome resource of Botrytis fragariae, a new and rapidly spreading fungal pathogen causing strawberry gray mold in the U.S.A.</title>
        <authorList>
            <person name="Wu Y."/>
            <person name="Saski C.A."/>
            <person name="Schnabel G."/>
            <person name="Xiao S."/>
            <person name="Hu M."/>
        </authorList>
    </citation>
    <scope>NUCLEOTIDE SEQUENCE [LARGE SCALE GENOMIC DNA]</scope>
    <source>
        <strain evidence="1 2">BVB16</strain>
    </source>
</reference>
<dbReference type="InterPro" id="IPR023198">
    <property type="entry name" value="PGP-like_dom2"/>
</dbReference>
<organism evidence="1 2">
    <name type="scientific">Botrytis fragariae</name>
    <dbReference type="NCBI Taxonomy" id="1964551"/>
    <lineage>
        <taxon>Eukaryota</taxon>
        <taxon>Fungi</taxon>
        <taxon>Dikarya</taxon>
        <taxon>Ascomycota</taxon>
        <taxon>Pezizomycotina</taxon>
        <taxon>Leotiomycetes</taxon>
        <taxon>Helotiales</taxon>
        <taxon>Sclerotiniaceae</taxon>
        <taxon>Botrytis</taxon>
    </lineage>
</organism>
<dbReference type="InterPro" id="IPR023214">
    <property type="entry name" value="HAD_sf"/>
</dbReference>
<dbReference type="Proteomes" id="UP000531561">
    <property type="component" value="Unassembled WGS sequence"/>
</dbReference>
<dbReference type="Gene3D" id="1.10.150.240">
    <property type="entry name" value="Putative phosphatase, domain 2"/>
    <property type="match status" value="1"/>
</dbReference>
<dbReference type="InterPro" id="IPR036412">
    <property type="entry name" value="HAD-like_sf"/>
</dbReference>
<dbReference type="RefSeq" id="XP_037196531.1">
    <property type="nucleotide sequence ID" value="XM_037332377.1"/>
</dbReference>
<accession>A0A8H6B1U5</accession>
<dbReference type="GeneID" id="59256069"/>
<protein>
    <submittedName>
        <fullName evidence="1">Uncharacterized protein</fullName>
    </submittedName>
</protein>
<dbReference type="PANTHER" id="PTHR43611">
    <property type="entry name" value="ALPHA-D-GLUCOSE 1-PHOSPHATE PHOSPHATASE"/>
    <property type="match status" value="1"/>
</dbReference>
<dbReference type="Gene3D" id="3.40.50.1000">
    <property type="entry name" value="HAD superfamily/HAD-like"/>
    <property type="match status" value="1"/>
</dbReference>
<dbReference type="OrthoDB" id="2012566at2759"/>
<dbReference type="EMBL" id="JABFCT010000003">
    <property type="protein sequence ID" value="KAF5877585.1"/>
    <property type="molecule type" value="Genomic_DNA"/>
</dbReference>
<dbReference type="SUPFAM" id="SSF56784">
    <property type="entry name" value="HAD-like"/>
    <property type="match status" value="1"/>
</dbReference>
<dbReference type="AlphaFoldDB" id="A0A8H6B1U5"/>
<gene>
    <name evidence="1" type="ORF">Bfra_001952</name>
</gene>
<name>A0A8H6B1U5_9HELO</name>
<evidence type="ECO:0000313" key="2">
    <source>
        <dbReference type="Proteomes" id="UP000531561"/>
    </source>
</evidence>
<proteinExistence type="predicted"/>
<comment type="caution">
    <text evidence="1">The sequence shown here is derived from an EMBL/GenBank/DDBJ whole genome shotgun (WGS) entry which is preliminary data.</text>
</comment>
<evidence type="ECO:0000313" key="1">
    <source>
        <dbReference type="EMBL" id="KAF5877585.1"/>
    </source>
</evidence>
<keyword evidence="2" id="KW-1185">Reference proteome</keyword>